<evidence type="ECO:0000259" key="4">
    <source>
        <dbReference type="Pfam" id="PF15608"/>
    </source>
</evidence>
<dbReference type="AlphaFoldDB" id="A0A0S2LVS0"/>
<feature type="domain" description="PELOTA RNA-binding" evidence="4">
    <location>
        <begin position="824"/>
        <end position="903"/>
    </location>
</feature>
<dbReference type="CDD" id="cd06223">
    <property type="entry name" value="PRTases_typeI"/>
    <property type="match status" value="1"/>
</dbReference>
<dbReference type="Pfam" id="PF11202">
    <property type="entry name" value="StiP"/>
    <property type="match status" value="1"/>
</dbReference>
<protein>
    <recommendedName>
        <fullName evidence="8">Phosphoribosyltransferase</fullName>
    </recommendedName>
</protein>
<evidence type="ECO:0008006" key="8">
    <source>
        <dbReference type="Google" id="ProtNLM"/>
    </source>
</evidence>
<feature type="domain" description="Cysteine protease StiP N-terminal" evidence="2">
    <location>
        <begin position="548"/>
        <end position="797"/>
    </location>
</feature>
<evidence type="ECO:0000256" key="1">
    <source>
        <dbReference type="SAM" id="MobiDB-lite"/>
    </source>
</evidence>
<dbReference type="InterPro" id="IPR011215">
    <property type="entry name" value="StiP_N"/>
</dbReference>
<dbReference type="Pfam" id="PF15609">
    <property type="entry name" value="PRTase_2"/>
    <property type="match status" value="1"/>
</dbReference>
<dbReference type="InterPro" id="IPR022537">
    <property type="entry name" value="TRSP_dom"/>
</dbReference>
<dbReference type="Pfam" id="PF15608">
    <property type="entry name" value="PELOTA_1"/>
    <property type="match status" value="1"/>
</dbReference>
<dbReference type="InterPro" id="IPR041688">
    <property type="entry name" value="PRTase_2"/>
</dbReference>
<feature type="region of interest" description="Disordered" evidence="1">
    <location>
        <begin position="502"/>
        <end position="529"/>
    </location>
</feature>
<dbReference type="InterPro" id="IPR029057">
    <property type="entry name" value="PRTase-like"/>
</dbReference>
<dbReference type="Gene3D" id="3.40.50.2020">
    <property type="match status" value="1"/>
</dbReference>
<dbReference type="Proteomes" id="UP000059574">
    <property type="component" value="Chromosome"/>
</dbReference>
<proteinExistence type="predicted"/>
<feature type="region of interest" description="Disordered" evidence="1">
    <location>
        <begin position="88"/>
        <end position="109"/>
    </location>
</feature>
<feature type="domain" description="TRSP" evidence="3">
    <location>
        <begin position="341"/>
        <end position="468"/>
    </location>
</feature>
<dbReference type="RefSeq" id="WP_062286210.1">
    <property type="nucleotide sequence ID" value="NZ_CP013200.1"/>
</dbReference>
<name>A0A0S2LVS0_9MICC</name>
<evidence type="ECO:0000259" key="5">
    <source>
        <dbReference type="Pfam" id="PF15609"/>
    </source>
</evidence>
<dbReference type="Pfam" id="PF12500">
    <property type="entry name" value="TRSP"/>
    <property type="match status" value="1"/>
</dbReference>
<evidence type="ECO:0000313" key="6">
    <source>
        <dbReference type="EMBL" id="ALO65612.1"/>
    </source>
</evidence>
<reference evidence="7" key="1">
    <citation type="submission" date="2015-11" db="EMBL/GenBank/DDBJ databases">
        <authorList>
            <person name="Kumar R."/>
            <person name="Singh D."/>
            <person name="Swarnkar M.K."/>
            <person name="Singh A.K."/>
            <person name="Kumar S."/>
        </authorList>
    </citation>
    <scope>NUCLEOTIDE SEQUENCE [LARGE SCALE GENOMIC DNA]</scope>
    <source>
        <strain evidence="7">ERGS4:06</strain>
    </source>
</reference>
<organism evidence="6 7">
    <name type="scientific">Arthrobacter alpinus</name>
    <dbReference type="NCBI Taxonomy" id="656366"/>
    <lineage>
        <taxon>Bacteria</taxon>
        <taxon>Bacillati</taxon>
        <taxon>Actinomycetota</taxon>
        <taxon>Actinomycetes</taxon>
        <taxon>Micrococcales</taxon>
        <taxon>Micrococcaceae</taxon>
        <taxon>Arthrobacter</taxon>
    </lineage>
</organism>
<dbReference type="SUPFAM" id="SSF53271">
    <property type="entry name" value="PRTase-like"/>
    <property type="match status" value="1"/>
</dbReference>
<evidence type="ECO:0000259" key="3">
    <source>
        <dbReference type="Pfam" id="PF12500"/>
    </source>
</evidence>
<gene>
    <name evidence="6" type="ORF">AS189_02790</name>
</gene>
<reference evidence="6 7" key="2">
    <citation type="journal article" date="2016" name="J. Biotechnol.">
        <title>Complete genome sequence of Arthrobacter alpinus ERGS4:06, a yellow pigmented bacterium tolerant to cold and radiations isolated from Sikkim Himalaya.</title>
        <authorList>
            <person name="Kumar R."/>
            <person name="Singh D."/>
            <person name="Swarnkar M.K."/>
            <person name="Singh A.K."/>
            <person name="Kumar S."/>
        </authorList>
    </citation>
    <scope>NUCLEOTIDE SEQUENCE [LARGE SCALE GENOMIC DNA]</scope>
    <source>
        <strain evidence="6 7">ERGS4:06</strain>
    </source>
</reference>
<accession>A0A0S2LVS0</accession>
<feature type="domain" description="Orotate phosphoribosyltransferase-like" evidence="5">
    <location>
        <begin position="35"/>
        <end position="288"/>
    </location>
</feature>
<sequence length="921" mass="97611">MSETGAGIWSGGFVADQLNVAIHSDPASAVDIEDLVGLALRRNPKRAHLLVSRVLAKHVPTEPDLVIAAGELLGAFVADRLSALKHDAGPLPTRSTDPSAVPSAVHPGGSTRRADAVALAASRLTAALRGKPGQRQLALVSLVAAVAPLRTEVPDAVVIGYAETATGLGRLVANALGAYYIHSTRHATPTVESVAGFEEGHSHATSHAMVPTDPQWLTRSGPVVLVDDEFSTGSTVINTIRELHALTPHEIYVVAALIDLRSAADRARFDALAEELGCQIQVTALGTGWIELPEDVLRRGQELVNRAPEPVPAAEAAGRVSILDLSDRLTSDAVTPVRSDRFGNVAAPLPATIAIIAEQLAAHLHQTGCRGPLVVLGCEENMFLPLAVSQALNSLRPDDDVRFSTTTRSPIVPIDRADYAIAGALKFASHDLTNDGPGPRFAYNLTGSGQRPSTIVAFPEPGTDSKELLHSSVPPLPPLTVALAAASEDVVVVLLPVDSPTAASPQQSAPIQSAPHQTATSPTLPRQKRGCSMSLTALPTPLTGPDFGSYAADEVTWLLKDLSHLQLEAPTAERERAIQSGAANYAESLPVEYSPSPEYQELYQVAVERAGERIATAVGVVTELALSARNNAPVLVSLARAGTPIGILMRRWAQEIHGLDLPHFTMSIVRGVGLDPTALRYLAANFDPERILFVDGWTGKGAISRELTAALDDFAASSGVRFPDDLAVLADPGHCVSMFGTREDYLIPSACLNSTVSGLVSRTVYNVEHIGPHEFHGAKFYAELASSDVSNDFLDAIGRHFKRVRPEVLALAAEHQAAAPEPSWIGWQAVERISSEYGINNVNLVKPGVGETTRVLLRRVPWKVLVNPEAMADVAHVLLLAEQRGTPVEEVPGLPYSCVGLIHPQFDKSAVGADGKAVPNA</sequence>
<evidence type="ECO:0000313" key="7">
    <source>
        <dbReference type="Proteomes" id="UP000059574"/>
    </source>
</evidence>
<dbReference type="InterPro" id="IPR028157">
    <property type="entry name" value="PELOTA_dom"/>
</dbReference>
<feature type="compositionally biased region" description="Polar residues" evidence="1">
    <location>
        <begin position="502"/>
        <end position="524"/>
    </location>
</feature>
<dbReference type="EMBL" id="CP013200">
    <property type="protein sequence ID" value="ALO65612.1"/>
    <property type="molecule type" value="Genomic_DNA"/>
</dbReference>
<dbReference type="InterPro" id="IPR000836">
    <property type="entry name" value="PRTase_dom"/>
</dbReference>
<evidence type="ECO:0000259" key="2">
    <source>
        <dbReference type="Pfam" id="PF11202"/>
    </source>
</evidence>